<dbReference type="InterPro" id="IPR032090">
    <property type="entry name" value="RF3_C"/>
</dbReference>
<feature type="binding site" evidence="7">
    <location>
        <begin position="118"/>
        <end position="122"/>
    </location>
    <ligand>
        <name>GTP</name>
        <dbReference type="ChEBI" id="CHEBI:37565"/>
    </ligand>
</feature>
<dbReference type="PROSITE" id="PS00301">
    <property type="entry name" value="G_TR_1"/>
    <property type="match status" value="1"/>
</dbReference>
<proteinExistence type="inferred from homology"/>
<dbReference type="InterPro" id="IPR053905">
    <property type="entry name" value="EF-G-like_DII"/>
</dbReference>
<evidence type="ECO:0000313" key="12">
    <source>
        <dbReference type="Proteomes" id="UP000650424"/>
    </source>
</evidence>
<evidence type="ECO:0000256" key="3">
    <source>
        <dbReference type="ARBA" id="ARBA00022490"/>
    </source>
</evidence>
<comment type="subcellular location">
    <subcellularLocation>
        <location evidence="1 7">Cytoplasm</location>
    </subcellularLocation>
</comment>
<gene>
    <name evidence="7" type="primary">prfC</name>
    <name evidence="11" type="ORF">H8L32_12315</name>
</gene>
<dbReference type="PROSITE" id="PS51722">
    <property type="entry name" value="G_TR_2"/>
    <property type="match status" value="1"/>
</dbReference>
<keyword evidence="12" id="KW-1185">Reference proteome</keyword>
<comment type="similarity">
    <text evidence="2 7">Belongs to the TRAFAC class translation factor GTPase superfamily. Classic translation factor GTPase family. PrfC subfamily.</text>
</comment>
<dbReference type="Proteomes" id="UP000650424">
    <property type="component" value="Unassembled WGS sequence"/>
</dbReference>
<dbReference type="Pfam" id="PF00009">
    <property type="entry name" value="GTP_EFTU"/>
    <property type="match status" value="1"/>
</dbReference>
<dbReference type="InterPro" id="IPR038467">
    <property type="entry name" value="RF3_dom_3_sf"/>
</dbReference>
<dbReference type="InterPro" id="IPR005225">
    <property type="entry name" value="Small_GTP-bd"/>
</dbReference>
<dbReference type="InterPro" id="IPR031157">
    <property type="entry name" value="G_TR_CS"/>
</dbReference>
<keyword evidence="3 7" id="KW-0963">Cytoplasm</keyword>
<keyword evidence="4 7" id="KW-0547">Nucleotide-binding</keyword>
<dbReference type="InterPro" id="IPR041732">
    <property type="entry name" value="RF3_GTP-bd"/>
</dbReference>
<dbReference type="Gene3D" id="3.40.50.300">
    <property type="entry name" value="P-loop containing nucleotide triphosphate hydrolases"/>
    <property type="match status" value="2"/>
</dbReference>
<dbReference type="NCBIfam" id="TIGR00503">
    <property type="entry name" value="prfC"/>
    <property type="match status" value="1"/>
</dbReference>
<keyword evidence="6 7" id="KW-0342">GTP-binding</keyword>
<dbReference type="CDD" id="cd03689">
    <property type="entry name" value="RF3_II"/>
    <property type="match status" value="1"/>
</dbReference>
<comment type="function">
    <text evidence="7">Increases the formation of ribosomal termination complexes and stimulates activities of RF-1 and RF-2. It binds guanine nucleotides and has strong preference for UGA stop codons. It may interact directly with the ribosome. The stimulation of RF-1 and RF-2 is significantly reduced by GTP and GDP, but not by GMP.</text>
</comment>
<evidence type="ECO:0000256" key="1">
    <source>
        <dbReference type="ARBA" id="ARBA00004496"/>
    </source>
</evidence>
<feature type="binding site" evidence="7">
    <location>
        <begin position="172"/>
        <end position="175"/>
    </location>
    <ligand>
        <name>GTP</name>
        <dbReference type="ChEBI" id="CHEBI:37565"/>
    </ligand>
</feature>
<feature type="compositionally biased region" description="Low complexity" evidence="9">
    <location>
        <begin position="19"/>
        <end position="32"/>
    </location>
</feature>
<dbReference type="InterPro" id="IPR009000">
    <property type="entry name" value="Transl_B-barrel_sf"/>
</dbReference>
<dbReference type="Pfam" id="PF22042">
    <property type="entry name" value="EF-G_D2"/>
    <property type="match status" value="1"/>
</dbReference>
<organism evidence="11 12">
    <name type="scientific">Undibacterium hunanense</name>
    <dbReference type="NCBI Taxonomy" id="2762292"/>
    <lineage>
        <taxon>Bacteria</taxon>
        <taxon>Pseudomonadati</taxon>
        <taxon>Pseudomonadota</taxon>
        <taxon>Betaproteobacteria</taxon>
        <taxon>Burkholderiales</taxon>
        <taxon>Oxalobacteraceae</taxon>
        <taxon>Undibacterium</taxon>
    </lineage>
</organism>
<dbReference type="HAMAP" id="MF_00072">
    <property type="entry name" value="Rel_fac_3"/>
    <property type="match status" value="1"/>
</dbReference>
<evidence type="ECO:0000256" key="6">
    <source>
        <dbReference type="ARBA" id="ARBA00023134"/>
    </source>
</evidence>
<evidence type="ECO:0000256" key="8">
    <source>
        <dbReference type="NCBIfam" id="TIGR00503"/>
    </source>
</evidence>
<dbReference type="EMBL" id="JACOGF010000005">
    <property type="protein sequence ID" value="MBC3918266.1"/>
    <property type="molecule type" value="Genomic_DNA"/>
</dbReference>
<dbReference type="PANTHER" id="PTHR43556:SF2">
    <property type="entry name" value="PEPTIDE CHAIN RELEASE FACTOR RF3"/>
    <property type="match status" value="1"/>
</dbReference>
<reference evidence="11 12" key="1">
    <citation type="submission" date="2020-08" db="EMBL/GenBank/DDBJ databases">
        <title>Novel species isolated from subtropical streams in China.</title>
        <authorList>
            <person name="Lu H."/>
        </authorList>
    </citation>
    <scope>NUCLEOTIDE SEQUENCE [LARGE SCALE GENOMIC DNA]</scope>
    <source>
        <strain evidence="11 12">CY18W</strain>
    </source>
</reference>
<dbReference type="CDD" id="cd04169">
    <property type="entry name" value="RF3"/>
    <property type="match status" value="1"/>
</dbReference>
<feature type="domain" description="Tr-type G" evidence="10">
    <location>
        <begin position="41"/>
        <end position="309"/>
    </location>
</feature>
<sequence>MNTMNPSPDDSAQAANEIPETASESTTTSAPSKDLISREVARRRTFGIISHPDAGKTTLTEKLLMFSGAIQLAGTVKARKSGRHATSDWMEIEKQRGISVASSVMQFEYRDHVVNLLDTPGHQDFSEDTYRVLTAVDSALMVIDAAKGVEEQTIKLLNVCRMRNTPIITFVNKMDRETRDPLELLDELESVLKIQCAPVTWPIGMGKTFRGVYHILKDEILLFTPGSERADQEFEVIKGINNPRLVEMFPLEIEQLKMEVELVHGASHPFSLEDFLAGVQTPVFFGSAINNFGVREILNALLDWAPAPRERDATIRSVEPKETPFSGFIFKIQANMDPAHRDRIAFLRVCSGRFERGMKLKHLRLNREIKVSSVVTFMASSREQVEEAYAGDIIGLPNHGNMQIGDSFSEGELLQFTGIPYFAPDFFRTARILNPLKIKQLQKGLQQLGEEGAVQVFKPVVSSDLVLGAVGVLQFEVVASRLKNEYGVDAVFEGTSISSARWISCEDKKMLADFERSSAGGNIAYDAAGNMAYLATSGVNLKLTQERWPGVTFHATREHAAKLS</sequence>
<dbReference type="InterPro" id="IPR004548">
    <property type="entry name" value="PrfC"/>
</dbReference>
<evidence type="ECO:0000259" key="10">
    <source>
        <dbReference type="PROSITE" id="PS51722"/>
    </source>
</evidence>
<dbReference type="InterPro" id="IPR035647">
    <property type="entry name" value="EFG_III/V"/>
</dbReference>
<evidence type="ECO:0000313" key="11">
    <source>
        <dbReference type="EMBL" id="MBC3918266.1"/>
    </source>
</evidence>
<dbReference type="NCBIfam" id="NF001964">
    <property type="entry name" value="PRK00741.1"/>
    <property type="match status" value="1"/>
</dbReference>
<feature type="region of interest" description="Disordered" evidence="9">
    <location>
        <begin position="1"/>
        <end position="35"/>
    </location>
</feature>
<evidence type="ECO:0000256" key="4">
    <source>
        <dbReference type="ARBA" id="ARBA00022741"/>
    </source>
</evidence>
<accession>A0ABR6ZQW4</accession>
<dbReference type="SUPFAM" id="SSF54980">
    <property type="entry name" value="EF-G C-terminal domain-like"/>
    <property type="match status" value="1"/>
</dbReference>
<comment type="caution">
    <text evidence="11">The sequence shown here is derived from an EMBL/GenBank/DDBJ whole genome shotgun (WGS) entry which is preliminary data.</text>
</comment>
<evidence type="ECO:0000256" key="7">
    <source>
        <dbReference type="HAMAP-Rule" id="MF_00072"/>
    </source>
</evidence>
<dbReference type="SUPFAM" id="SSF50447">
    <property type="entry name" value="Translation proteins"/>
    <property type="match status" value="1"/>
</dbReference>
<dbReference type="PRINTS" id="PR00315">
    <property type="entry name" value="ELONGATNFCT"/>
</dbReference>
<name>A0ABR6ZQW4_9BURK</name>
<dbReference type="SUPFAM" id="SSF52540">
    <property type="entry name" value="P-loop containing nucleoside triphosphate hydrolases"/>
    <property type="match status" value="1"/>
</dbReference>
<dbReference type="PANTHER" id="PTHR43556">
    <property type="entry name" value="PEPTIDE CHAIN RELEASE FACTOR RF3"/>
    <property type="match status" value="1"/>
</dbReference>
<dbReference type="NCBIfam" id="TIGR00231">
    <property type="entry name" value="small_GTP"/>
    <property type="match status" value="1"/>
</dbReference>
<evidence type="ECO:0000256" key="9">
    <source>
        <dbReference type="SAM" id="MobiDB-lite"/>
    </source>
</evidence>
<dbReference type="InterPro" id="IPR027417">
    <property type="entry name" value="P-loop_NTPase"/>
</dbReference>
<protein>
    <recommendedName>
        <fullName evidence="7 8">Peptide chain release factor 3</fullName>
        <shortName evidence="7">RF-3</shortName>
    </recommendedName>
</protein>
<evidence type="ECO:0000256" key="5">
    <source>
        <dbReference type="ARBA" id="ARBA00022917"/>
    </source>
</evidence>
<keyword evidence="5 7" id="KW-0648">Protein biosynthesis</keyword>
<dbReference type="Gene3D" id="3.30.70.3280">
    <property type="entry name" value="Peptide chain release factor 3, domain III"/>
    <property type="match status" value="1"/>
</dbReference>
<feature type="compositionally biased region" description="Polar residues" evidence="9">
    <location>
        <begin position="1"/>
        <end position="14"/>
    </location>
</feature>
<evidence type="ECO:0000256" key="2">
    <source>
        <dbReference type="ARBA" id="ARBA00009978"/>
    </source>
</evidence>
<dbReference type="InterPro" id="IPR000795">
    <property type="entry name" value="T_Tr_GTP-bd_dom"/>
</dbReference>
<dbReference type="CDD" id="cd16259">
    <property type="entry name" value="RF3_III"/>
    <property type="match status" value="1"/>
</dbReference>
<dbReference type="Pfam" id="PF16658">
    <property type="entry name" value="RF3_C"/>
    <property type="match status" value="1"/>
</dbReference>
<feature type="binding site" evidence="7">
    <location>
        <begin position="50"/>
        <end position="57"/>
    </location>
    <ligand>
        <name>GTP</name>
        <dbReference type="ChEBI" id="CHEBI:37565"/>
    </ligand>
</feature>